<comment type="catalytic activity">
    <reaction evidence="1">
        <text>Endonucleolytic cleavage to 5'-phosphomonoester.</text>
        <dbReference type="EC" id="3.1.26.4"/>
    </reaction>
</comment>
<dbReference type="GO" id="GO:0032299">
    <property type="term" value="C:ribonuclease H2 complex"/>
    <property type="evidence" value="ECO:0007669"/>
    <property type="project" value="TreeGrafter"/>
</dbReference>
<keyword evidence="9" id="KW-0540">Nuclease</keyword>
<evidence type="ECO:0000256" key="4">
    <source>
        <dbReference type="ARBA" id="ARBA00004496"/>
    </source>
</evidence>
<keyword evidence="11" id="KW-0255">Endonuclease</keyword>
<feature type="compositionally biased region" description="Basic and acidic residues" evidence="14">
    <location>
        <begin position="14"/>
        <end position="23"/>
    </location>
</feature>
<dbReference type="GO" id="GO:0006298">
    <property type="term" value="P:mismatch repair"/>
    <property type="evidence" value="ECO:0007669"/>
    <property type="project" value="TreeGrafter"/>
</dbReference>
<feature type="domain" description="RNase H type-2" evidence="15">
    <location>
        <begin position="47"/>
        <end position="266"/>
    </location>
</feature>
<dbReference type="InterPro" id="IPR024567">
    <property type="entry name" value="RNase_HII/HIII_dom"/>
</dbReference>
<keyword evidence="12" id="KW-0378">Hydrolase</keyword>
<evidence type="ECO:0000256" key="11">
    <source>
        <dbReference type="ARBA" id="ARBA00022759"/>
    </source>
</evidence>
<evidence type="ECO:0000256" key="7">
    <source>
        <dbReference type="ARBA" id="ARBA00019179"/>
    </source>
</evidence>
<evidence type="ECO:0000256" key="12">
    <source>
        <dbReference type="ARBA" id="ARBA00022801"/>
    </source>
</evidence>
<keyword evidence="13" id="KW-0464">Manganese</keyword>
<dbReference type="EMBL" id="MN740394">
    <property type="protein sequence ID" value="QHU04226.1"/>
    <property type="molecule type" value="Genomic_DNA"/>
</dbReference>
<evidence type="ECO:0000313" key="16">
    <source>
        <dbReference type="EMBL" id="QHU04226.1"/>
    </source>
</evidence>
<evidence type="ECO:0000259" key="15">
    <source>
        <dbReference type="PROSITE" id="PS51975"/>
    </source>
</evidence>
<dbReference type="InterPro" id="IPR022898">
    <property type="entry name" value="RNase_HII"/>
</dbReference>
<sequence>MSSDNEYEFGSGVELDKQEENKNNKVKKTRVRSEFNLNRFYTHDVNMLEIGADEAGRGPLFGRVYSAAVILPKDDSFDHSKMKDSKKFHSKKQIDEAADYIKKNALAWYVSFEDEKVIDEINILQATQKAMHSAILETRKQYNDVMKKQNKKEANDYSFYLLIDGNYFNPIIHFNKTANKLETLPYSCIEGGDNKYTAIAAASILAKVERDKYIEDLCKEHPELIEKYGIDQNKGYGAKRHLDGIKEHGITIWHRRSFGICKTFSL</sequence>
<dbReference type="InterPro" id="IPR036397">
    <property type="entry name" value="RNaseH_sf"/>
</dbReference>
<comment type="subcellular location">
    <subcellularLocation>
        <location evidence="4">Cytoplasm</location>
    </subcellularLocation>
</comment>
<evidence type="ECO:0000256" key="2">
    <source>
        <dbReference type="ARBA" id="ARBA00001936"/>
    </source>
</evidence>
<dbReference type="GO" id="GO:0043137">
    <property type="term" value="P:DNA replication, removal of RNA primer"/>
    <property type="evidence" value="ECO:0007669"/>
    <property type="project" value="TreeGrafter"/>
</dbReference>
<evidence type="ECO:0000256" key="6">
    <source>
        <dbReference type="ARBA" id="ARBA00012180"/>
    </source>
</evidence>
<dbReference type="InterPro" id="IPR001352">
    <property type="entry name" value="RNase_HII/HIII"/>
</dbReference>
<dbReference type="Pfam" id="PF01351">
    <property type="entry name" value="RNase_HII"/>
    <property type="match status" value="1"/>
</dbReference>
<dbReference type="PANTHER" id="PTHR10954:SF18">
    <property type="entry name" value="RIBONUCLEASE HII"/>
    <property type="match status" value="1"/>
</dbReference>
<proteinExistence type="inferred from homology"/>
<dbReference type="GO" id="GO:0046872">
    <property type="term" value="F:metal ion binding"/>
    <property type="evidence" value="ECO:0007669"/>
    <property type="project" value="UniProtKB-KW"/>
</dbReference>
<name>A0A6C0JHH2_9ZZZZ</name>
<protein>
    <recommendedName>
        <fullName evidence="7">Ribonuclease HII</fullName>
        <ecNumber evidence="6">3.1.26.4</ecNumber>
    </recommendedName>
</protein>
<feature type="region of interest" description="Disordered" evidence="14">
    <location>
        <begin position="1"/>
        <end position="27"/>
    </location>
</feature>
<keyword evidence="8" id="KW-0963">Cytoplasm</keyword>
<evidence type="ECO:0000256" key="9">
    <source>
        <dbReference type="ARBA" id="ARBA00022722"/>
    </source>
</evidence>
<organism evidence="16">
    <name type="scientific">viral metagenome</name>
    <dbReference type="NCBI Taxonomy" id="1070528"/>
    <lineage>
        <taxon>unclassified sequences</taxon>
        <taxon>metagenomes</taxon>
        <taxon>organismal metagenomes</taxon>
    </lineage>
</organism>
<evidence type="ECO:0000256" key="5">
    <source>
        <dbReference type="ARBA" id="ARBA00007383"/>
    </source>
</evidence>
<evidence type="ECO:0000256" key="10">
    <source>
        <dbReference type="ARBA" id="ARBA00022723"/>
    </source>
</evidence>
<comment type="cofactor">
    <cofactor evidence="3">
        <name>Mg(2+)</name>
        <dbReference type="ChEBI" id="CHEBI:18420"/>
    </cofactor>
</comment>
<dbReference type="GO" id="GO:0004523">
    <property type="term" value="F:RNA-DNA hybrid ribonuclease activity"/>
    <property type="evidence" value="ECO:0007669"/>
    <property type="project" value="UniProtKB-EC"/>
</dbReference>
<evidence type="ECO:0000256" key="8">
    <source>
        <dbReference type="ARBA" id="ARBA00022490"/>
    </source>
</evidence>
<dbReference type="Gene3D" id="3.30.420.10">
    <property type="entry name" value="Ribonuclease H-like superfamily/Ribonuclease H"/>
    <property type="match status" value="1"/>
</dbReference>
<evidence type="ECO:0000256" key="14">
    <source>
        <dbReference type="SAM" id="MobiDB-lite"/>
    </source>
</evidence>
<dbReference type="GO" id="GO:0005737">
    <property type="term" value="C:cytoplasm"/>
    <property type="evidence" value="ECO:0007669"/>
    <property type="project" value="UniProtKB-SubCell"/>
</dbReference>
<comment type="similarity">
    <text evidence="5">Belongs to the RNase HII family.</text>
</comment>
<dbReference type="CDD" id="cd07182">
    <property type="entry name" value="RNase_HII_bacteria_HII_like"/>
    <property type="match status" value="1"/>
</dbReference>
<keyword evidence="10" id="KW-0479">Metal-binding</keyword>
<dbReference type="AlphaFoldDB" id="A0A6C0JHH2"/>
<evidence type="ECO:0000256" key="13">
    <source>
        <dbReference type="ARBA" id="ARBA00023211"/>
    </source>
</evidence>
<reference evidence="16" key="1">
    <citation type="journal article" date="2020" name="Nature">
        <title>Giant virus diversity and host interactions through global metagenomics.</title>
        <authorList>
            <person name="Schulz F."/>
            <person name="Roux S."/>
            <person name="Paez-Espino D."/>
            <person name="Jungbluth S."/>
            <person name="Walsh D.A."/>
            <person name="Denef V.J."/>
            <person name="McMahon K.D."/>
            <person name="Konstantinidis K.T."/>
            <person name="Eloe-Fadrosh E.A."/>
            <person name="Kyrpides N.C."/>
            <person name="Woyke T."/>
        </authorList>
    </citation>
    <scope>NUCLEOTIDE SEQUENCE</scope>
    <source>
        <strain evidence="16">GVMAG-M-3300027708-39</strain>
    </source>
</reference>
<dbReference type="InterPro" id="IPR012337">
    <property type="entry name" value="RNaseH-like_sf"/>
</dbReference>
<dbReference type="PROSITE" id="PS51975">
    <property type="entry name" value="RNASE_H_2"/>
    <property type="match status" value="1"/>
</dbReference>
<evidence type="ECO:0000256" key="1">
    <source>
        <dbReference type="ARBA" id="ARBA00000077"/>
    </source>
</evidence>
<evidence type="ECO:0000256" key="3">
    <source>
        <dbReference type="ARBA" id="ARBA00001946"/>
    </source>
</evidence>
<dbReference type="PANTHER" id="PTHR10954">
    <property type="entry name" value="RIBONUCLEASE H2 SUBUNIT A"/>
    <property type="match status" value="1"/>
</dbReference>
<dbReference type="EC" id="3.1.26.4" evidence="6"/>
<dbReference type="GO" id="GO:0003723">
    <property type="term" value="F:RNA binding"/>
    <property type="evidence" value="ECO:0007669"/>
    <property type="project" value="InterPro"/>
</dbReference>
<dbReference type="SUPFAM" id="SSF53098">
    <property type="entry name" value="Ribonuclease H-like"/>
    <property type="match status" value="1"/>
</dbReference>
<comment type="cofactor">
    <cofactor evidence="2">
        <name>Mn(2+)</name>
        <dbReference type="ChEBI" id="CHEBI:29035"/>
    </cofactor>
</comment>
<accession>A0A6C0JHH2</accession>